<dbReference type="EMBL" id="NCVQ01000010">
    <property type="protein sequence ID" value="PWZ07652.1"/>
    <property type="molecule type" value="Genomic_DNA"/>
</dbReference>
<dbReference type="AlphaFoldDB" id="A0A3L6DG83"/>
<gene>
    <name evidence="1" type="ORF">Zm00014a_033845</name>
</gene>
<accession>A0A3L6DG83</accession>
<protein>
    <submittedName>
        <fullName evidence="1">Uncharacterized protein</fullName>
    </submittedName>
</protein>
<comment type="caution">
    <text evidence="1">The sequence shown here is derived from an EMBL/GenBank/DDBJ whole genome shotgun (WGS) entry which is preliminary data.</text>
</comment>
<evidence type="ECO:0000313" key="2">
    <source>
        <dbReference type="Proteomes" id="UP000251960"/>
    </source>
</evidence>
<dbReference type="ExpressionAtlas" id="A0A3L6DG83">
    <property type="expression patterns" value="baseline"/>
</dbReference>
<sequence>MTPIGFYFIVEKSRELVGKEAASKSGQSTFMNCFNKGSGSLACTSKEGVKLYVNNIRSAHLEMVRQRAMGKALTDDVAEGLTLSEAAKQAQKVSAKATKIAAPQANRILGPIISCGWDFFEAMYSDGSMMEGFLRGTGALFGTYVGGFLGEEQFVELGYLIGSHVGSWVEEELD</sequence>
<dbReference type="PANTHER" id="PTHR35702">
    <property type="entry name" value="EXPRESSED PROTEIN"/>
    <property type="match status" value="1"/>
</dbReference>
<dbReference type="Proteomes" id="UP000251960">
    <property type="component" value="Chromosome 9"/>
</dbReference>
<evidence type="ECO:0000313" key="1">
    <source>
        <dbReference type="EMBL" id="PWZ07652.1"/>
    </source>
</evidence>
<organism evidence="1 2">
    <name type="scientific">Zea mays</name>
    <name type="common">Maize</name>
    <dbReference type="NCBI Taxonomy" id="4577"/>
    <lineage>
        <taxon>Eukaryota</taxon>
        <taxon>Viridiplantae</taxon>
        <taxon>Streptophyta</taxon>
        <taxon>Embryophyta</taxon>
        <taxon>Tracheophyta</taxon>
        <taxon>Spermatophyta</taxon>
        <taxon>Magnoliopsida</taxon>
        <taxon>Liliopsida</taxon>
        <taxon>Poales</taxon>
        <taxon>Poaceae</taxon>
        <taxon>PACMAD clade</taxon>
        <taxon>Panicoideae</taxon>
        <taxon>Andropogonodae</taxon>
        <taxon>Andropogoneae</taxon>
        <taxon>Tripsacinae</taxon>
        <taxon>Zea</taxon>
    </lineage>
</organism>
<name>A0A3L6DG83_MAIZE</name>
<dbReference type="PANTHER" id="PTHR35702:SF1">
    <property type="entry name" value="EXPRESSED PROTEIN"/>
    <property type="match status" value="1"/>
</dbReference>
<proteinExistence type="predicted"/>
<reference evidence="1 2" key="1">
    <citation type="journal article" date="2018" name="Nat. Genet.">
        <title>Extensive intraspecific gene order and gene structural variations between Mo17 and other maize genomes.</title>
        <authorList>
            <person name="Sun S."/>
            <person name="Zhou Y."/>
            <person name="Chen J."/>
            <person name="Shi J."/>
            <person name="Zhao H."/>
            <person name="Zhao H."/>
            <person name="Song W."/>
            <person name="Zhang M."/>
            <person name="Cui Y."/>
            <person name="Dong X."/>
            <person name="Liu H."/>
            <person name="Ma X."/>
            <person name="Jiao Y."/>
            <person name="Wang B."/>
            <person name="Wei X."/>
            <person name="Stein J.C."/>
            <person name="Glaubitz J.C."/>
            <person name="Lu F."/>
            <person name="Yu G."/>
            <person name="Liang C."/>
            <person name="Fengler K."/>
            <person name="Li B."/>
            <person name="Rafalski A."/>
            <person name="Schnable P.S."/>
            <person name="Ware D.H."/>
            <person name="Buckler E.S."/>
            <person name="Lai J."/>
        </authorList>
    </citation>
    <scope>NUCLEOTIDE SEQUENCE [LARGE SCALE GENOMIC DNA]</scope>
    <source>
        <strain evidence="2">cv. Missouri 17</strain>
        <tissue evidence="1">Seedling</tissue>
    </source>
</reference>